<name>A0A212D6S0_CEREH</name>
<comment type="caution">
    <text evidence="2">The sequence shown here is derived from an EMBL/GenBank/DDBJ whole genome shotgun (WGS) entry which is preliminary data.</text>
</comment>
<dbReference type="SUPFAM" id="SSF48726">
    <property type="entry name" value="Immunoglobulin"/>
    <property type="match status" value="2"/>
</dbReference>
<dbReference type="InterPro" id="IPR036179">
    <property type="entry name" value="Ig-like_dom_sf"/>
</dbReference>
<dbReference type="SMART" id="SM00406">
    <property type="entry name" value="IGv"/>
    <property type="match status" value="1"/>
</dbReference>
<dbReference type="OrthoDB" id="8908372at2759"/>
<keyword evidence="3" id="KW-1185">Reference proteome</keyword>
<dbReference type="InterPro" id="IPR050150">
    <property type="entry name" value="IgV_Light_Chain"/>
</dbReference>
<dbReference type="InterPro" id="IPR007110">
    <property type="entry name" value="Ig-like_dom"/>
</dbReference>
<dbReference type="PANTHER" id="PTHR23267">
    <property type="entry name" value="IMMUNOGLOBULIN LIGHT CHAIN"/>
    <property type="match status" value="1"/>
</dbReference>
<dbReference type="InterPro" id="IPR013783">
    <property type="entry name" value="Ig-like_fold"/>
</dbReference>
<evidence type="ECO:0000259" key="1">
    <source>
        <dbReference type="PROSITE" id="PS50835"/>
    </source>
</evidence>
<dbReference type="Pfam" id="PF07686">
    <property type="entry name" value="V-set"/>
    <property type="match status" value="1"/>
</dbReference>
<evidence type="ECO:0000313" key="3">
    <source>
        <dbReference type="Proteomes" id="UP000242450"/>
    </source>
</evidence>
<protein>
    <recommendedName>
        <fullName evidence="1">Ig-like domain-containing protein</fullName>
    </recommendedName>
</protein>
<dbReference type="InterPro" id="IPR013106">
    <property type="entry name" value="Ig_V-set"/>
</dbReference>
<dbReference type="EMBL" id="MKHE01000005">
    <property type="protein sequence ID" value="OWK13939.1"/>
    <property type="molecule type" value="Genomic_DNA"/>
</dbReference>
<dbReference type="PROSITE" id="PS50835">
    <property type="entry name" value="IG_LIKE"/>
    <property type="match status" value="1"/>
</dbReference>
<dbReference type="Proteomes" id="UP000242450">
    <property type="component" value="Chromosome 5"/>
</dbReference>
<dbReference type="InterPro" id="IPR003599">
    <property type="entry name" value="Ig_sub"/>
</dbReference>
<dbReference type="Gene3D" id="2.60.40.10">
    <property type="entry name" value="Immunoglobulins"/>
    <property type="match status" value="2"/>
</dbReference>
<dbReference type="SMART" id="SM00409">
    <property type="entry name" value="IG"/>
    <property type="match status" value="1"/>
</dbReference>
<gene>
    <name evidence="2" type="ORF">Celaphus_00000098</name>
</gene>
<feature type="non-terminal residue" evidence="2">
    <location>
        <position position="316"/>
    </location>
</feature>
<organism evidence="2 3">
    <name type="scientific">Cervus elaphus hippelaphus</name>
    <name type="common">European red deer</name>
    <dbReference type="NCBI Taxonomy" id="46360"/>
    <lineage>
        <taxon>Eukaryota</taxon>
        <taxon>Metazoa</taxon>
        <taxon>Chordata</taxon>
        <taxon>Craniata</taxon>
        <taxon>Vertebrata</taxon>
        <taxon>Euteleostomi</taxon>
        <taxon>Mammalia</taxon>
        <taxon>Eutheria</taxon>
        <taxon>Laurasiatheria</taxon>
        <taxon>Artiodactyla</taxon>
        <taxon>Ruminantia</taxon>
        <taxon>Pecora</taxon>
        <taxon>Cervidae</taxon>
        <taxon>Cervinae</taxon>
        <taxon>Cervus</taxon>
    </lineage>
</organism>
<sequence length="316" mass="34193">RQGLGKTDGPCSLLSCLDPRVTISVSPPSKILGPDCAESAALHIQEQHWGNYVSWNQQLPGSAPTLMIYEKGKRPSGSQIVSLAPSLAIQAEDDTDYYCFSWTDGSKVSTVLQARVEREKNRLPSQPWGSQGKLFAPPFLGGEGLVWGHSAQLWGHRRQDALTMSSTAWSPLLLTLVALCTGSWAQAVLTQSPSVSGSPRQRVTISCTGSSSNVGGNYVSWYQQLPGTDPKTLIYDCNKHQGSGVPCRFSGCKDASANTRRLLVSGLQPKAEAYYACAVGHGSSNAYTALQTREEVRRHLHSRLLEARMKSSSGQI</sequence>
<proteinExistence type="predicted"/>
<evidence type="ECO:0000313" key="2">
    <source>
        <dbReference type="EMBL" id="OWK13939.1"/>
    </source>
</evidence>
<reference evidence="2 3" key="1">
    <citation type="journal article" date="2018" name="Mol. Genet. Genomics">
        <title>The red deer Cervus elaphus genome CerEla1.0: sequencing, annotating, genes, and chromosomes.</title>
        <authorList>
            <person name="Bana N.A."/>
            <person name="Nyiri A."/>
            <person name="Nagy J."/>
            <person name="Frank K."/>
            <person name="Nagy T."/>
            <person name="Steger V."/>
            <person name="Schiller M."/>
            <person name="Lakatos P."/>
            <person name="Sugar L."/>
            <person name="Horn P."/>
            <person name="Barta E."/>
            <person name="Orosz L."/>
        </authorList>
    </citation>
    <scope>NUCLEOTIDE SEQUENCE [LARGE SCALE GENOMIC DNA]</scope>
    <source>
        <strain evidence="2">Hungarian</strain>
    </source>
</reference>
<feature type="domain" description="Ig-like" evidence="1">
    <location>
        <begin position="171"/>
        <end position="297"/>
    </location>
</feature>
<dbReference type="AlphaFoldDB" id="A0A212D6S0"/>
<feature type="non-terminal residue" evidence="2">
    <location>
        <position position="1"/>
    </location>
</feature>
<accession>A0A212D6S0</accession>